<evidence type="ECO:0000256" key="1">
    <source>
        <dbReference type="SAM" id="SignalP"/>
    </source>
</evidence>
<name>L8X9Q9_THACA</name>
<gene>
    <name evidence="2" type="ORF">AG1IA_00153</name>
</gene>
<evidence type="ECO:0000313" key="3">
    <source>
        <dbReference type="Proteomes" id="UP000011668"/>
    </source>
</evidence>
<dbReference type="EMBL" id="AFRT01000034">
    <property type="protein sequence ID" value="ELU45818.1"/>
    <property type="molecule type" value="Genomic_DNA"/>
</dbReference>
<reference evidence="2 3" key="1">
    <citation type="journal article" date="2013" name="Nat. Commun.">
        <title>The evolution and pathogenic mechanisms of the rice sheath blight pathogen.</title>
        <authorList>
            <person name="Zheng A."/>
            <person name="Lin R."/>
            <person name="Xu L."/>
            <person name="Qin P."/>
            <person name="Tang C."/>
            <person name="Ai P."/>
            <person name="Zhang D."/>
            <person name="Liu Y."/>
            <person name="Sun Z."/>
            <person name="Feng H."/>
            <person name="Wang Y."/>
            <person name="Chen Y."/>
            <person name="Liang X."/>
            <person name="Fu R."/>
            <person name="Li Q."/>
            <person name="Zhang J."/>
            <person name="Yu X."/>
            <person name="Xie Z."/>
            <person name="Ding L."/>
            <person name="Guan P."/>
            <person name="Tang J."/>
            <person name="Liang Y."/>
            <person name="Wang S."/>
            <person name="Deng Q."/>
            <person name="Li S."/>
            <person name="Zhu J."/>
            <person name="Wang L."/>
            <person name="Liu H."/>
            <person name="Li P."/>
        </authorList>
    </citation>
    <scope>NUCLEOTIDE SEQUENCE [LARGE SCALE GENOMIC DNA]</scope>
    <source>
        <strain evidence="3">AG-1 IA</strain>
    </source>
</reference>
<dbReference type="Proteomes" id="UP000011668">
    <property type="component" value="Unassembled WGS sequence"/>
</dbReference>
<organism evidence="2 3">
    <name type="scientific">Thanatephorus cucumeris (strain AG1-IA)</name>
    <name type="common">Rice sheath blight fungus</name>
    <name type="synonym">Rhizoctonia solani</name>
    <dbReference type="NCBI Taxonomy" id="983506"/>
    <lineage>
        <taxon>Eukaryota</taxon>
        <taxon>Fungi</taxon>
        <taxon>Dikarya</taxon>
        <taxon>Basidiomycota</taxon>
        <taxon>Agaricomycotina</taxon>
        <taxon>Agaricomycetes</taxon>
        <taxon>Cantharellales</taxon>
        <taxon>Ceratobasidiaceae</taxon>
        <taxon>Rhizoctonia</taxon>
        <taxon>Rhizoctonia solani AG-1</taxon>
    </lineage>
</organism>
<accession>L8X9Q9</accession>
<feature type="chain" id="PRO_5003997271" evidence="1">
    <location>
        <begin position="24"/>
        <end position="125"/>
    </location>
</feature>
<dbReference type="HOGENOM" id="CLU_1994135_0_0_1"/>
<comment type="caution">
    <text evidence="2">The sequence shown here is derived from an EMBL/GenBank/DDBJ whole genome shotgun (WGS) entry which is preliminary data.</text>
</comment>
<feature type="signal peptide" evidence="1">
    <location>
        <begin position="1"/>
        <end position="23"/>
    </location>
</feature>
<sequence length="125" mass="12321">MGMPSMCIGRIAVLCLLPAAALAAPLQETPRQLDQLKGLIGGGGQQKGQGGAANPLGALGGAGGLDKLLGQATGAAAKQNRRSRTRRQLDQLKGLVGGGQNGQAAGGIDGLIGQLTGGANKNQCI</sequence>
<dbReference type="AlphaFoldDB" id="L8X9Q9"/>
<proteinExistence type="predicted"/>
<keyword evidence="1" id="KW-0732">Signal</keyword>
<keyword evidence="3" id="KW-1185">Reference proteome</keyword>
<evidence type="ECO:0000313" key="2">
    <source>
        <dbReference type="EMBL" id="ELU45818.1"/>
    </source>
</evidence>
<protein>
    <submittedName>
        <fullName evidence="2">Uncharacterized protein</fullName>
    </submittedName>
</protein>